<protein>
    <recommendedName>
        <fullName evidence="4">DUF3108 domain-containing protein</fullName>
    </recommendedName>
</protein>
<evidence type="ECO:0000313" key="2">
    <source>
        <dbReference type="EMBL" id="QDD13659.1"/>
    </source>
</evidence>
<gene>
    <name evidence="2" type="ORF">FIT61_04270</name>
</gene>
<proteinExistence type="predicted"/>
<organism evidence="2 3">
    <name type="scientific">Candidatus Methylopumilus rimovensis</name>
    <dbReference type="NCBI Taxonomy" id="2588535"/>
    <lineage>
        <taxon>Bacteria</taxon>
        <taxon>Pseudomonadati</taxon>
        <taxon>Pseudomonadota</taxon>
        <taxon>Betaproteobacteria</taxon>
        <taxon>Nitrosomonadales</taxon>
        <taxon>Methylophilaceae</taxon>
        <taxon>Candidatus Methylopumilus</taxon>
    </lineage>
</organism>
<dbReference type="Pfam" id="PF19630">
    <property type="entry name" value="DUF6134"/>
    <property type="match status" value="1"/>
</dbReference>
<sequence>MKSLAFKNLILCLTLIPSITFAKDWNFDVFMDEKLIGEHTFQLKEDVEFNQLTSNAQFKVTLLSIPVYKYKHISQEQWNKDCLYTVESSTQDGGDAYKVLGKTEANTFKLIEPTKQAFAADCPMTFSYWNPLMLKQKKLLNVQTGEYPEVSIKYLGKKSIKVKNENIEADSYQLLAPKINIQLWYKENKEWVKLESITPDNHHIVYMLK</sequence>
<dbReference type="KEGG" id="mrk:FIT61_04270"/>
<reference evidence="2 3" key="1">
    <citation type="journal article" date="2019" name="ISME J.">
        <title>Evolution in action: habitat transition from sediment to the pelagial leads to genome streamlining in Methylophilaceae.</title>
        <authorList>
            <person name="Salcher M."/>
            <person name="Schaefle D."/>
            <person name="Kaspar M."/>
            <person name="Neuenschwander S.M."/>
            <person name="Ghai R."/>
        </authorList>
    </citation>
    <scope>NUCLEOTIDE SEQUENCE [LARGE SCALE GENOMIC DNA]</scope>
    <source>
        <strain evidence="2 3">MMS-RI-1</strain>
    </source>
</reference>
<dbReference type="Proteomes" id="UP000312102">
    <property type="component" value="Chromosome"/>
</dbReference>
<dbReference type="AlphaFoldDB" id="A0AAE6FTE1"/>
<keyword evidence="3" id="KW-1185">Reference proteome</keyword>
<evidence type="ECO:0000313" key="3">
    <source>
        <dbReference type="Proteomes" id="UP000312102"/>
    </source>
</evidence>
<feature type="signal peptide" evidence="1">
    <location>
        <begin position="1"/>
        <end position="22"/>
    </location>
</feature>
<name>A0AAE6FTE1_9PROT</name>
<accession>A0AAE6FTE1</accession>
<evidence type="ECO:0000256" key="1">
    <source>
        <dbReference type="SAM" id="SignalP"/>
    </source>
</evidence>
<keyword evidence="1" id="KW-0732">Signal</keyword>
<feature type="chain" id="PRO_5042281033" description="DUF3108 domain-containing protein" evidence="1">
    <location>
        <begin position="23"/>
        <end position="209"/>
    </location>
</feature>
<dbReference type="InterPro" id="IPR045767">
    <property type="entry name" value="DUF6134"/>
</dbReference>
<dbReference type="EMBL" id="CP040986">
    <property type="protein sequence ID" value="QDD13659.1"/>
    <property type="molecule type" value="Genomic_DNA"/>
</dbReference>
<evidence type="ECO:0008006" key="4">
    <source>
        <dbReference type="Google" id="ProtNLM"/>
    </source>
</evidence>
<dbReference type="RefSeq" id="WP_139883473.1">
    <property type="nucleotide sequence ID" value="NZ_CP040986.1"/>
</dbReference>